<accession>A0A2G8KM39</accession>
<organism evidence="2 3">
    <name type="scientific">Stichopus japonicus</name>
    <name type="common">Sea cucumber</name>
    <dbReference type="NCBI Taxonomy" id="307972"/>
    <lineage>
        <taxon>Eukaryota</taxon>
        <taxon>Metazoa</taxon>
        <taxon>Echinodermata</taxon>
        <taxon>Eleutherozoa</taxon>
        <taxon>Echinozoa</taxon>
        <taxon>Holothuroidea</taxon>
        <taxon>Aspidochirotacea</taxon>
        <taxon>Aspidochirotida</taxon>
        <taxon>Stichopodidae</taxon>
        <taxon>Apostichopus</taxon>
    </lineage>
</organism>
<evidence type="ECO:0000256" key="1">
    <source>
        <dbReference type="SAM" id="Phobius"/>
    </source>
</evidence>
<gene>
    <name evidence="2" type="ORF">BSL78_14050</name>
</gene>
<evidence type="ECO:0000313" key="3">
    <source>
        <dbReference type="Proteomes" id="UP000230750"/>
    </source>
</evidence>
<dbReference type="Proteomes" id="UP000230750">
    <property type="component" value="Unassembled WGS sequence"/>
</dbReference>
<keyword evidence="1" id="KW-0812">Transmembrane</keyword>
<keyword evidence="3" id="KW-1185">Reference proteome</keyword>
<proteinExistence type="predicted"/>
<dbReference type="OrthoDB" id="10546185at2759"/>
<evidence type="ECO:0000313" key="2">
    <source>
        <dbReference type="EMBL" id="PIK49079.1"/>
    </source>
</evidence>
<sequence length="124" mass="13348">GYQPNPHVVVVQSPAPPQNSGAAIGALVFSIITLICFPGSFLCTIPSCICAIVALNDNSDSARSLTRVSFIATALSYVALVIIVVIFIIWWLVVAKAVVDNVNDNFNVNFNDVDNNPFDDSFFN</sequence>
<feature type="transmembrane region" description="Helical" evidence="1">
    <location>
        <begin position="23"/>
        <end position="56"/>
    </location>
</feature>
<feature type="non-terminal residue" evidence="2">
    <location>
        <position position="1"/>
    </location>
</feature>
<keyword evidence="1" id="KW-1133">Transmembrane helix</keyword>
<feature type="transmembrane region" description="Helical" evidence="1">
    <location>
        <begin position="68"/>
        <end position="93"/>
    </location>
</feature>
<dbReference type="EMBL" id="MRZV01000482">
    <property type="protein sequence ID" value="PIK49079.1"/>
    <property type="molecule type" value="Genomic_DNA"/>
</dbReference>
<evidence type="ECO:0008006" key="4">
    <source>
        <dbReference type="Google" id="ProtNLM"/>
    </source>
</evidence>
<name>A0A2G8KM39_STIJA</name>
<reference evidence="2 3" key="1">
    <citation type="journal article" date="2017" name="PLoS Biol.">
        <title>The sea cucumber genome provides insights into morphological evolution and visceral regeneration.</title>
        <authorList>
            <person name="Zhang X."/>
            <person name="Sun L."/>
            <person name="Yuan J."/>
            <person name="Sun Y."/>
            <person name="Gao Y."/>
            <person name="Zhang L."/>
            <person name="Li S."/>
            <person name="Dai H."/>
            <person name="Hamel J.F."/>
            <person name="Liu C."/>
            <person name="Yu Y."/>
            <person name="Liu S."/>
            <person name="Lin W."/>
            <person name="Guo K."/>
            <person name="Jin S."/>
            <person name="Xu P."/>
            <person name="Storey K.B."/>
            <person name="Huan P."/>
            <person name="Zhang T."/>
            <person name="Zhou Y."/>
            <person name="Zhang J."/>
            <person name="Lin C."/>
            <person name="Li X."/>
            <person name="Xing L."/>
            <person name="Huo D."/>
            <person name="Sun M."/>
            <person name="Wang L."/>
            <person name="Mercier A."/>
            <person name="Li F."/>
            <person name="Yang H."/>
            <person name="Xiang J."/>
        </authorList>
    </citation>
    <scope>NUCLEOTIDE SEQUENCE [LARGE SCALE GENOMIC DNA]</scope>
    <source>
        <strain evidence="2">Shaxun</strain>
        <tissue evidence="2">Muscle</tissue>
    </source>
</reference>
<protein>
    <recommendedName>
        <fullName evidence="4">Transmembrane protein</fullName>
    </recommendedName>
</protein>
<comment type="caution">
    <text evidence="2">The sequence shown here is derived from an EMBL/GenBank/DDBJ whole genome shotgun (WGS) entry which is preliminary data.</text>
</comment>
<dbReference type="AlphaFoldDB" id="A0A2G8KM39"/>
<keyword evidence="1" id="KW-0472">Membrane</keyword>